<name>A0A6A5VVI7_9PLEO</name>
<dbReference type="EMBL" id="ML977742">
    <property type="protein sequence ID" value="KAF1992994.1"/>
    <property type="molecule type" value="Genomic_DNA"/>
</dbReference>
<dbReference type="AlphaFoldDB" id="A0A6A5VVI7"/>
<reference evidence="1" key="1">
    <citation type="journal article" date="2020" name="Stud. Mycol.">
        <title>101 Dothideomycetes genomes: a test case for predicting lifestyles and emergence of pathogens.</title>
        <authorList>
            <person name="Haridas S."/>
            <person name="Albert R."/>
            <person name="Binder M."/>
            <person name="Bloem J."/>
            <person name="Labutti K."/>
            <person name="Salamov A."/>
            <person name="Andreopoulos B."/>
            <person name="Baker S."/>
            <person name="Barry K."/>
            <person name="Bills G."/>
            <person name="Bluhm B."/>
            <person name="Cannon C."/>
            <person name="Castanera R."/>
            <person name="Culley D."/>
            <person name="Daum C."/>
            <person name="Ezra D."/>
            <person name="Gonzalez J."/>
            <person name="Henrissat B."/>
            <person name="Kuo A."/>
            <person name="Liang C."/>
            <person name="Lipzen A."/>
            <person name="Lutzoni F."/>
            <person name="Magnuson J."/>
            <person name="Mondo S."/>
            <person name="Nolan M."/>
            <person name="Ohm R."/>
            <person name="Pangilinan J."/>
            <person name="Park H.-J."/>
            <person name="Ramirez L."/>
            <person name="Alfaro M."/>
            <person name="Sun H."/>
            <person name="Tritt A."/>
            <person name="Yoshinaga Y."/>
            <person name="Zwiers L.-H."/>
            <person name="Turgeon B."/>
            <person name="Goodwin S."/>
            <person name="Spatafora J."/>
            <person name="Crous P."/>
            <person name="Grigoriev I."/>
        </authorList>
    </citation>
    <scope>NUCLEOTIDE SEQUENCE</scope>
    <source>
        <strain evidence="1">CBS 123094</strain>
    </source>
</reference>
<dbReference type="OrthoDB" id="10257314at2759"/>
<keyword evidence="2" id="KW-1185">Reference proteome</keyword>
<gene>
    <name evidence="1" type="ORF">P154DRAFT_583245</name>
</gene>
<proteinExistence type="predicted"/>
<protein>
    <submittedName>
        <fullName evidence="1">Uncharacterized protein</fullName>
    </submittedName>
</protein>
<evidence type="ECO:0000313" key="2">
    <source>
        <dbReference type="Proteomes" id="UP000799779"/>
    </source>
</evidence>
<dbReference type="SUPFAM" id="SSF51197">
    <property type="entry name" value="Clavaminate synthase-like"/>
    <property type="match status" value="1"/>
</dbReference>
<organism evidence="1 2">
    <name type="scientific">Amniculicola lignicola CBS 123094</name>
    <dbReference type="NCBI Taxonomy" id="1392246"/>
    <lineage>
        <taxon>Eukaryota</taxon>
        <taxon>Fungi</taxon>
        <taxon>Dikarya</taxon>
        <taxon>Ascomycota</taxon>
        <taxon>Pezizomycotina</taxon>
        <taxon>Dothideomycetes</taxon>
        <taxon>Pleosporomycetidae</taxon>
        <taxon>Pleosporales</taxon>
        <taxon>Amniculicolaceae</taxon>
        <taxon>Amniculicola</taxon>
    </lineage>
</organism>
<evidence type="ECO:0000313" key="1">
    <source>
        <dbReference type="EMBL" id="KAF1992994.1"/>
    </source>
</evidence>
<accession>A0A6A5VVI7</accession>
<dbReference type="Proteomes" id="UP000799779">
    <property type="component" value="Unassembled WGS sequence"/>
</dbReference>
<sequence>MGPFSELKFPALSAPLGIDTYSQDLILDQQHALAAHYGIQDRDPNQVDPEHVTIIGRDRYVLFPPCLSLNVRTDLVTHLKTLNWNPTFVKRTKVLNHRKSEYIIAFLCEHLLQADELKVHRKRTPGSVASGTTVRLCTRRTPVVMVLN</sequence>